<feature type="compositionally biased region" description="Basic and acidic residues" evidence="1">
    <location>
        <begin position="1208"/>
        <end position="1218"/>
    </location>
</feature>
<feature type="compositionally biased region" description="Polar residues" evidence="1">
    <location>
        <begin position="1194"/>
        <end position="1207"/>
    </location>
</feature>
<dbReference type="Gene3D" id="1.25.40.20">
    <property type="entry name" value="Ankyrin repeat-containing domain"/>
    <property type="match status" value="4"/>
</dbReference>
<feature type="region of interest" description="Disordered" evidence="1">
    <location>
        <begin position="1180"/>
        <end position="1218"/>
    </location>
</feature>
<dbReference type="AlphaFoldDB" id="A0A2P6NAD3"/>
<evidence type="ECO:0000256" key="1">
    <source>
        <dbReference type="SAM" id="MobiDB-lite"/>
    </source>
</evidence>
<dbReference type="PANTHER" id="PTHR12507">
    <property type="entry name" value="REDUCED GROWTH PHENOTYPE 1 RGP1, YEAST -RELATED"/>
    <property type="match status" value="1"/>
</dbReference>
<name>A0A2P6NAD3_9EUKA</name>
<feature type="region of interest" description="Disordered" evidence="1">
    <location>
        <begin position="668"/>
        <end position="690"/>
    </location>
</feature>
<dbReference type="SMART" id="SM00248">
    <property type="entry name" value="ANK"/>
    <property type="match status" value="8"/>
</dbReference>
<gene>
    <name evidence="2" type="ORF">PROFUN_11352</name>
</gene>
<evidence type="ECO:0000313" key="2">
    <source>
        <dbReference type="EMBL" id="PRP80911.1"/>
    </source>
</evidence>
<accession>A0A2P6NAD3</accession>
<dbReference type="InterPro" id="IPR036770">
    <property type="entry name" value="Ankyrin_rpt-contain_sf"/>
</dbReference>
<reference evidence="2 3" key="1">
    <citation type="journal article" date="2018" name="Genome Biol. Evol.">
        <title>Multiple Roots of Fruiting Body Formation in Amoebozoa.</title>
        <authorList>
            <person name="Hillmann F."/>
            <person name="Forbes G."/>
            <person name="Novohradska S."/>
            <person name="Ferling I."/>
            <person name="Riege K."/>
            <person name="Groth M."/>
            <person name="Westermann M."/>
            <person name="Marz M."/>
            <person name="Spaller T."/>
            <person name="Winckler T."/>
            <person name="Schaap P."/>
            <person name="Glockner G."/>
        </authorList>
    </citation>
    <scope>NUCLEOTIDE SEQUENCE [LARGE SCALE GENOMIC DNA]</scope>
    <source>
        <strain evidence="2 3">Jena</strain>
    </source>
</reference>
<dbReference type="EMBL" id="MDYQ01000135">
    <property type="protein sequence ID" value="PRP80911.1"/>
    <property type="molecule type" value="Genomic_DNA"/>
</dbReference>
<feature type="compositionally biased region" description="Low complexity" evidence="1">
    <location>
        <begin position="677"/>
        <end position="686"/>
    </location>
</feature>
<dbReference type="InParanoid" id="A0A2P6NAD3"/>
<dbReference type="OrthoDB" id="1918at2759"/>
<dbReference type="Pfam" id="PF08737">
    <property type="entry name" value="Rgp1"/>
    <property type="match status" value="1"/>
</dbReference>
<protein>
    <submittedName>
        <fullName evidence="2">Uncharacterized protein</fullName>
    </submittedName>
</protein>
<organism evidence="2 3">
    <name type="scientific">Planoprotostelium fungivorum</name>
    <dbReference type="NCBI Taxonomy" id="1890364"/>
    <lineage>
        <taxon>Eukaryota</taxon>
        <taxon>Amoebozoa</taxon>
        <taxon>Evosea</taxon>
        <taxon>Variosea</taxon>
        <taxon>Cavosteliida</taxon>
        <taxon>Cavosteliaceae</taxon>
        <taxon>Planoprotostelium</taxon>
    </lineage>
</organism>
<comment type="caution">
    <text evidence="2">The sequence shown here is derived from an EMBL/GenBank/DDBJ whole genome shotgun (WGS) entry which is preliminary data.</text>
</comment>
<dbReference type="SUPFAM" id="SSF48403">
    <property type="entry name" value="Ankyrin repeat"/>
    <property type="match status" value="2"/>
</dbReference>
<dbReference type="Proteomes" id="UP000241769">
    <property type="component" value="Unassembled WGS sequence"/>
</dbReference>
<dbReference type="STRING" id="1890364.A0A2P6NAD3"/>
<sequence length="1218" mass="136252">MTNGIISSHDSTKIILRSALNHIQEKHRSDRITWKRHFASLRSTCKFWKDIVDNFVDLFRYADLLDAMAISSIDSVRFLVSRPVELTDDPLFRWKRDEKITTSHATEILRILLTHPRINPSANDNSAVKAAIIRGEFEAVKLIVAHPNFDPTPHTYDDSPLGYAFKRDSTKVIHLLLNDPRADLSARSNEAIRLASSYRRMDILQMLLNNPRVDPSAEDNFAVRRISDFGASEALLMLLNDPRVDPSAGDNEVIRGIAHHIDNDHTAEVVRLLLADPRVDPTTRDNYAIRNASSSGATEMVQLLLADPRVDPSAGDNYAIRNTSYLGRIELVRLLLSHPRVDPSARDNEAIRRISSYMSAELVGLLLNDPRVDPSARDNEAILGACHVGKTEVLRSLLAHPRVDPSARDNEAILIVCKSNDIEKIKLLLAHPRVDPSARDNDAIRTAVRIDVVQLLLSHSKVIPPAGGSEGTAVVQFLLSHPKVDPSSGNNRVVRGILEYSWYPRIETIKLLLDDPRVDPSAENNWAVRKVCHWGFEIQLVQLILAHPLVDPSAEDNEAIQTACSIRIASLNGCTDVMRLLLADPRVDPSAENNEAVRNASKGNHEKVLRMLLDDPRVNPSPDVIAEAVREAYANGQFSERAQPNNGSIFMGRLTDRWREVKSFFENRSQKGRHDTSSPPLQSPSPVVFKKSGTTKQLERLRVEASLDAEYYYVGSTLSCEIKITRLEDGTSVDSPEIVEGDSYEEPGIGWICVSVWGTVNWDSSLIRNEVTPENSITPTNTLEAVRPTTVFSHHPDFQFHPEQLSPSLLNIIDPYCGMADDTEMIFCTPLYFLTGYAPLKCKQSKTYRFQCALPYHVPPSFKGVYVKYRYSASVSVQAHDISADSTTLPVATLTMPFRMINPTSAVQRTDIPHNLRSDFEYDITSRELMNDTSQQKPKLERSHSEVKSPTRLLAECEYSHLLKQVNTAVNGATRPMHMTIQKGGVLLGTLILSQTVLSFGDYLRGILNFSEGGLHCLQVSIRLETVERPTYEENSKTAGHFRTISEQHQLTHNHTNAQFSLQIPHDGPSEMTTDLVSLRWRLSFEFVTSSPGITSAQMLKWNLPIRVLVSHSPPMNIYSTPNVIIGRSCSHIRFERIICVTHQHITLKMSLITRGLVATGLAVGLGYIVAPTFRAAPTFADEDEAPRPRRTVPAQNANGQRPVTQSPRREDEGSRKK</sequence>
<dbReference type="InterPro" id="IPR002110">
    <property type="entry name" value="Ankyrin_rpt"/>
</dbReference>
<evidence type="ECO:0000313" key="3">
    <source>
        <dbReference type="Proteomes" id="UP000241769"/>
    </source>
</evidence>
<proteinExistence type="predicted"/>
<dbReference type="InterPro" id="IPR014848">
    <property type="entry name" value="Rgp1"/>
</dbReference>
<keyword evidence="3" id="KW-1185">Reference proteome</keyword>